<reference evidence="1" key="1">
    <citation type="journal article" date="2021" name="Environ. Microbiol.">
        <title>Gene family expansions and transcriptome signatures uncover fungal adaptations to wood decay.</title>
        <authorList>
            <person name="Hage H."/>
            <person name="Miyauchi S."/>
            <person name="Viragh M."/>
            <person name="Drula E."/>
            <person name="Min B."/>
            <person name="Chaduli D."/>
            <person name="Navarro D."/>
            <person name="Favel A."/>
            <person name="Norest M."/>
            <person name="Lesage-Meessen L."/>
            <person name="Balint B."/>
            <person name="Merenyi Z."/>
            <person name="de Eugenio L."/>
            <person name="Morin E."/>
            <person name="Martinez A.T."/>
            <person name="Baldrian P."/>
            <person name="Stursova M."/>
            <person name="Martinez M.J."/>
            <person name="Novotny C."/>
            <person name="Magnuson J.K."/>
            <person name="Spatafora J.W."/>
            <person name="Maurice S."/>
            <person name="Pangilinan J."/>
            <person name="Andreopoulos W."/>
            <person name="LaButti K."/>
            <person name="Hundley H."/>
            <person name="Na H."/>
            <person name="Kuo A."/>
            <person name="Barry K."/>
            <person name="Lipzen A."/>
            <person name="Henrissat B."/>
            <person name="Riley R."/>
            <person name="Ahrendt S."/>
            <person name="Nagy L.G."/>
            <person name="Grigoriev I.V."/>
            <person name="Martin F."/>
            <person name="Rosso M.N."/>
        </authorList>
    </citation>
    <scope>NUCLEOTIDE SEQUENCE</scope>
    <source>
        <strain evidence="1">CBS 384.51</strain>
    </source>
</reference>
<proteinExistence type="predicted"/>
<dbReference type="EMBL" id="MU274966">
    <property type="protein sequence ID" value="KAI0083432.1"/>
    <property type="molecule type" value="Genomic_DNA"/>
</dbReference>
<comment type="caution">
    <text evidence="1">The sequence shown here is derived from an EMBL/GenBank/DDBJ whole genome shotgun (WGS) entry which is preliminary data.</text>
</comment>
<protein>
    <submittedName>
        <fullName evidence="1">Uncharacterized protein</fullName>
    </submittedName>
</protein>
<gene>
    <name evidence="1" type="ORF">BDY19DRAFT_1032314</name>
</gene>
<evidence type="ECO:0000313" key="2">
    <source>
        <dbReference type="Proteomes" id="UP001055072"/>
    </source>
</evidence>
<accession>A0ACB8TN97</accession>
<keyword evidence="2" id="KW-1185">Reference proteome</keyword>
<name>A0ACB8TN97_9APHY</name>
<sequence>MYPSSPVVAAIASPLVKQIHLSRLIGSIELVRYTTANKTVYSSFTSHLRVYSMSLALQDAREQVQDTSGEDWSSDSWEDYESTSSLAESDSELEQWASSRPPDYTSPHAYASVSDGTTALHTQNTPDGVKLFLFHHEPTTAPGSQLYYNPALYANLPHASWSPASTRIPPELFDNVLFYLCLVSGPYRRRNGGLSRRAVMSCSLVCLRWANICRQALFRDKWLKIRSSEELQTFTKYATQRIPSLIPIHELIESILVEQRYDIQYSFCDRVYMLKAKFGVSFSTLRLTGPVPDGFPSCRLDTPHWGLSPSVPTPPSLLSYDEIDVQNVHLPSFRHVVKYVRHFAQAGSILFDGLTWDTDGQEPQLPFYRRGSHKVKDRNLRVSANGCTDNMILCLLAVTVHSCWRSLMCMVPDGESQWITITIRWLQELVGKNESRSLQVWGPEESKELPISVINAKFDLNWILRFHLCNLAAENAQTSDVHVVCITLEVTGAVRKFDIDSLIPYLGHFPMLHVVLLRFYSYEALLAAMKRHRPLSFNPLSVNGQGCSCIFMSWRQTDKDFPEVPRADDIGCDYVEICPMTLSPTGRSWDSGFDLEKQATSLQFSPELQYHTTIRVYRLSYEPIFFVHRYSEDCHGMVLKMYVYPAGRAVCSRRRRTPSATSAAPHSNQGAGGVNRYDPAVDAIIHLRYVEHETRRGWSSAFAMIVLTASRDPRVLRKARIGLGRVERSGGEQRQACRGEGGWWGAEI</sequence>
<evidence type="ECO:0000313" key="1">
    <source>
        <dbReference type="EMBL" id="KAI0083432.1"/>
    </source>
</evidence>
<organism evidence="1 2">
    <name type="scientific">Irpex rosettiformis</name>
    <dbReference type="NCBI Taxonomy" id="378272"/>
    <lineage>
        <taxon>Eukaryota</taxon>
        <taxon>Fungi</taxon>
        <taxon>Dikarya</taxon>
        <taxon>Basidiomycota</taxon>
        <taxon>Agaricomycotina</taxon>
        <taxon>Agaricomycetes</taxon>
        <taxon>Polyporales</taxon>
        <taxon>Irpicaceae</taxon>
        <taxon>Irpex</taxon>
    </lineage>
</organism>
<dbReference type="Proteomes" id="UP001055072">
    <property type="component" value="Unassembled WGS sequence"/>
</dbReference>